<name>A0AAW1JNN3_SAPOF</name>
<dbReference type="PANTHER" id="PTHR36757:SF1">
    <property type="entry name" value="GENOME ASSEMBLY, CHROMOSOME: A04"/>
    <property type="match status" value="1"/>
</dbReference>
<organism evidence="1 2">
    <name type="scientific">Saponaria officinalis</name>
    <name type="common">Common soapwort</name>
    <name type="synonym">Lychnis saponaria</name>
    <dbReference type="NCBI Taxonomy" id="3572"/>
    <lineage>
        <taxon>Eukaryota</taxon>
        <taxon>Viridiplantae</taxon>
        <taxon>Streptophyta</taxon>
        <taxon>Embryophyta</taxon>
        <taxon>Tracheophyta</taxon>
        <taxon>Spermatophyta</taxon>
        <taxon>Magnoliopsida</taxon>
        <taxon>eudicotyledons</taxon>
        <taxon>Gunneridae</taxon>
        <taxon>Pentapetalae</taxon>
        <taxon>Caryophyllales</taxon>
        <taxon>Caryophyllaceae</taxon>
        <taxon>Caryophylleae</taxon>
        <taxon>Saponaria</taxon>
    </lineage>
</organism>
<reference evidence="1 2" key="1">
    <citation type="submission" date="2024-03" db="EMBL/GenBank/DDBJ databases">
        <title>WGS assembly of Saponaria officinalis var. Norfolk2.</title>
        <authorList>
            <person name="Jenkins J."/>
            <person name="Shu S."/>
            <person name="Grimwood J."/>
            <person name="Barry K."/>
            <person name="Goodstein D."/>
            <person name="Schmutz J."/>
            <person name="Leebens-Mack J."/>
            <person name="Osbourn A."/>
        </authorList>
    </citation>
    <scope>NUCLEOTIDE SEQUENCE [LARGE SCALE GENOMIC DNA]</scope>
    <source>
        <strain evidence="2">cv. Norfolk2</strain>
        <strain evidence="1">JIC</strain>
        <tissue evidence="1">Leaf</tissue>
    </source>
</reference>
<accession>A0AAW1JNN3</accession>
<evidence type="ECO:0000313" key="1">
    <source>
        <dbReference type="EMBL" id="KAK9705205.1"/>
    </source>
</evidence>
<keyword evidence="2" id="KW-1185">Reference proteome</keyword>
<protein>
    <submittedName>
        <fullName evidence="1">Uncharacterized protein</fullName>
    </submittedName>
</protein>
<evidence type="ECO:0000313" key="2">
    <source>
        <dbReference type="Proteomes" id="UP001443914"/>
    </source>
</evidence>
<dbReference type="AlphaFoldDB" id="A0AAW1JNN3"/>
<dbReference type="EMBL" id="JBDFQZ010000007">
    <property type="protein sequence ID" value="KAK9705205.1"/>
    <property type="molecule type" value="Genomic_DNA"/>
</dbReference>
<sequence>MAVDVYSEHFISINSPSFSFTNDLQQNETTTNPTIGYNPCRFDPSFADSSFDFDFAFNVDTSTSFPSSTADELFSNGKILPISAKKQVIKQVKHEIMSIPCLNHQSNRPFSESTKKSLKEFLEDSSEDEEPNTVVITKPFWKFRRSNSVNCDTNQKKGLIGSWKILSRSGSTGKFLEKIMEENEEKKSGFFRKYSRNNSVSSNQNDAHRIVGNNKGVNISSEILRRSNSTSDNYFAKSDMKSFRRSKSTGSALNHGRNKKFQQEEQFLGNAKVKSEQKGQIKNGKASEFGGYYSKSVKINPVLNLPSPYISRVSVDLFGIGSLFCNGSVKDRKKRNYL</sequence>
<dbReference type="PANTHER" id="PTHR36757">
    <property type="entry name" value="BNAANNG22500D PROTEIN"/>
    <property type="match status" value="1"/>
</dbReference>
<dbReference type="Proteomes" id="UP001443914">
    <property type="component" value="Unassembled WGS sequence"/>
</dbReference>
<comment type="caution">
    <text evidence="1">The sequence shown here is derived from an EMBL/GenBank/DDBJ whole genome shotgun (WGS) entry which is preliminary data.</text>
</comment>
<dbReference type="EMBL" id="JBDFQZ010000007">
    <property type="protein sequence ID" value="KAK9705204.1"/>
    <property type="molecule type" value="Genomic_DNA"/>
</dbReference>
<gene>
    <name evidence="1" type="ORF">RND81_07G040600</name>
</gene>
<proteinExistence type="predicted"/>